<dbReference type="RefSeq" id="WP_345533232.1">
    <property type="nucleotide sequence ID" value="NZ_BAABLD010000008.1"/>
</dbReference>
<name>A0ABP9QSK0_9RHOO</name>
<keyword evidence="2" id="KW-1185">Reference proteome</keyword>
<evidence type="ECO:0000313" key="1">
    <source>
        <dbReference type="EMBL" id="GAA5166701.1"/>
    </source>
</evidence>
<reference evidence="2" key="1">
    <citation type="journal article" date="2019" name="Int. J. Syst. Evol. Microbiol.">
        <title>The Global Catalogue of Microorganisms (GCM) 10K type strain sequencing project: providing services to taxonomists for standard genome sequencing and annotation.</title>
        <authorList>
            <consortium name="The Broad Institute Genomics Platform"/>
            <consortium name="The Broad Institute Genome Sequencing Center for Infectious Disease"/>
            <person name="Wu L."/>
            <person name="Ma J."/>
        </authorList>
    </citation>
    <scope>NUCLEOTIDE SEQUENCE [LARGE SCALE GENOMIC DNA]</scope>
    <source>
        <strain evidence="2">JCM 18715</strain>
    </source>
</reference>
<evidence type="ECO:0000313" key="2">
    <source>
        <dbReference type="Proteomes" id="UP001500547"/>
    </source>
</evidence>
<comment type="caution">
    <text evidence="1">The sequence shown here is derived from an EMBL/GenBank/DDBJ whole genome shotgun (WGS) entry which is preliminary data.</text>
</comment>
<dbReference type="EMBL" id="BAABLD010000008">
    <property type="protein sequence ID" value="GAA5166701.1"/>
    <property type="molecule type" value="Genomic_DNA"/>
</dbReference>
<organism evidence="1 2">
    <name type="scientific">Viridibacterium curvum</name>
    <dbReference type="NCBI Taxonomy" id="1101404"/>
    <lineage>
        <taxon>Bacteria</taxon>
        <taxon>Pseudomonadati</taxon>
        <taxon>Pseudomonadota</taxon>
        <taxon>Betaproteobacteria</taxon>
        <taxon>Rhodocyclales</taxon>
        <taxon>Rhodocyclaceae</taxon>
        <taxon>Viridibacterium</taxon>
    </lineage>
</organism>
<accession>A0ABP9QSK0</accession>
<protein>
    <submittedName>
        <fullName evidence="1">Uncharacterized protein</fullName>
    </submittedName>
</protein>
<sequence>MPMKLHIGENHCSIPRVLSKVYKYARFDAVYSLRLDGSDIITITPEKQLTDAWKHIADNCAKSDKCNGYFKTLHKARSLADIMEKDELVFHLLTPIGKHTENDLPMGNGAGKDIGISLFALIDGRGDVKRMAATVLHEIAHYAGASTDPDGAQALQAENSLVPCGLKPYFNKDAKG</sequence>
<proteinExistence type="predicted"/>
<dbReference type="Proteomes" id="UP001500547">
    <property type="component" value="Unassembled WGS sequence"/>
</dbReference>
<gene>
    <name evidence="1" type="ORF">GCM10025770_24210</name>
</gene>